<sequence length="96" mass="10780">MPPARHIFLQQPHHKTSHQPKPPIQPSPLRKMPQASQKSPSIHNMQKMLCLHITQAAFEDPKDINAKSSIGTDSDVQDLVLALAAIKKQQYLAERV</sequence>
<evidence type="ECO:0000313" key="2">
    <source>
        <dbReference type="EMBL" id="KNZ45251.1"/>
    </source>
</evidence>
<accession>A0A0L6U9R5</accession>
<dbReference type="AlphaFoldDB" id="A0A0L6U9R5"/>
<protein>
    <submittedName>
        <fullName evidence="2">Uncharacterized protein</fullName>
    </submittedName>
</protein>
<organism evidence="2 3">
    <name type="scientific">Puccinia sorghi</name>
    <dbReference type="NCBI Taxonomy" id="27349"/>
    <lineage>
        <taxon>Eukaryota</taxon>
        <taxon>Fungi</taxon>
        <taxon>Dikarya</taxon>
        <taxon>Basidiomycota</taxon>
        <taxon>Pucciniomycotina</taxon>
        <taxon>Pucciniomycetes</taxon>
        <taxon>Pucciniales</taxon>
        <taxon>Pucciniaceae</taxon>
        <taxon>Puccinia</taxon>
    </lineage>
</organism>
<dbReference type="VEuPathDB" id="FungiDB:VP01_8331g1"/>
<dbReference type="EMBL" id="LAVV01013862">
    <property type="protein sequence ID" value="KNZ45251.1"/>
    <property type="molecule type" value="Genomic_DNA"/>
</dbReference>
<evidence type="ECO:0000313" key="3">
    <source>
        <dbReference type="Proteomes" id="UP000037035"/>
    </source>
</evidence>
<comment type="caution">
    <text evidence="2">The sequence shown here is derived from an EMBL/GenBank/DDBJ whole genome shotgun (WGS) entry which is preliminary data.</text>
</comment>
<keyword evidence="3" id="KW-1185">Reference proteome</keyword>
<feature type="region of interest" description="Disordered" evidence="1">
    <location>
        <begin position="1"/>
        <end position="42"/>
    </location>
</feature>
<proteinExistence type="predicted"/>
<gene>
    <name evidence="2" type="ORF">VP01_8331g1</name>
</gene>
<name>A0A0L6U9R5_9BASI</name>
<dbReference type="Proteomes" id="UP000037035">
    <property type="component" value="Unassembled WGS sequence"/>
</dbReference>
<reference evidence="2 3" key="1">
    <citation type="submission" date="2015-08" db="EMBL/GenBank/DDBJ databases">
        <title>Next Generation Sequencing and Analysis of the Genome of Puccinia sorghi L Schw, the Causal Agent of Maize Common Rust.</title>
        <authorList>
            <person name="Rochi L."/>
            <person name="Burguener G."/>
            <person name="Darino M."/>
            <person name="Turjanski A."/>
            <person name="Kreff E."/>
            <person name="Dieguez M.J."/>
            <person name="Sacco F."/>
        </authorList>
    </citation>
    <scope>NUCLEOTIDE SEQUENCE [LARGE SCALE GENOMIC DNA]</scope>
    <source>
        <strain evidence="2 3">RO10H11247</strain>
    </source>
</reference>
<evidence type="ECO:0000256" key="1">
    <source>
        <dbReference type="SAM" id="MobiDB-lite"/>
    </source>
</evidence>